<evidence type="ECO:0000256" key="1">
    <source>
        <dbReference type="SAM" id="Phobius"/>
    </source>
</evidence>
<organism evidence="2 3">
    <name type="scientific">Pseudarcicella hirudinis</name>
    <dbReference type="NCBI Taxonomy" id="1079859"/>
    <lineage>
        <taxon>Bacteria</taxon>
        <taxon>Pseudomonadati</taxon>
        <taxon>Bacteroidota</taxon>
        <taxon>Cytophagia</taxon>
        <taxon>Cytophagales</taxon>
        <taxon>Flectobacillaceae</taxon>
        <taxon>Pseudarcicella</taxon>
    </lineage>
</organism>
<dbReference type="EMBL" id="FOXH01000023">
    <property type="protein sequence ID" value="SFQ49617.1"/>
    <property type="molecule type" value="Genomic_DNA"/>
</dbReference>
<feature type="transmembrane region" description="Helical" evidence="1">
    <location>
        <begin position="6"/>
        <end position="24"/>
    </location>
</feature>
<dbReference type="Proteomes" id="UP000199306">
    <property type="component" value="Unassembled WGS sequence"/>
</dbReference>
<keyword evidence="1" id="KW-0472">Membrane</keyword>
<sequence>MKLISIVRIFVISALTLALSYIFLQSFPSFGSVF</sequence>
<keyword evidence="3" id="KW-1185">Reference proteome</keyword>
<gene>
    <name evidence="2" type="ORF">SAMN04515674_1233</name>
</gene>
<evidence type="ECO:0000313" key="2">
    <source>
        <dbReference type="EMBL" id="SFQ49617.1"/>
    </source>
</evidence>
<name>A0A1I5Z0I9_9BACT</name>
<accession>A0A1I5Z0I9</accession>
<protein>
    <submittedName>
        <fullName evidence="2">Uncharacterized protein</fullName>
    </submittedName>
</protein>
<keyword evidence="1" id="KW-0812">Transmembrane</keyword>
<reference evidence="2 3" key="1">
    <citation type="submission" date="2016-10" db="EMBL/GenBank/DDBJ databases">
        <authorList>
            <person name="de Groot N.N."/>
        </authorList>
    </citation>
    <scope>NUCLEOTIDE SEQUENCE [LARGE SCALE GENOMIC DNA]</scope>
    <source>
        <strain evidence="3">E92,LMG 26720,CCM 7988</strain>
    </source>
</reference>
<keyword evidence="1" id="KW-1133">Transmembrane helix</keyword>
<dbReference type="AlphaFoldDB" id="A0A1I5Z0I9"/>
<evidence type="ECO:0000313" key="3">
    <source>
        <dbReference type="Proteomes" id="UP000199306"/>
    </source>
</evidence>
<proteinExistence type="predicted"/>